<organism evidence="2 3">
    <name type="scientific">Mytilus coruscus</name>
    <name type="common">Sea mussel</name>
    <dbReference type="NCBI Taxonomy" id="42192"/>
    <lineage>
        <taxon>Eukaryota</taxon>
        <taxon>Metazoa</taxon>
        <taxon>Spiralia</taxon>
        <taxon>Lophotrochozoa</taxon>
        <taxon>Mollusca</taxon>
        <taxon>Bivalvia</taxon>
        <taxon>Autobranchia</taxon>
        <taxon>Pteriomorphia</taxon>
        <taxon>Mytilida</taxon>
        <taxon>Mytiloidea</taxon>
        <taxon>Mytilidae</taxon>
        <taxon>Mytilinae</taxon>
        <taxon>Mytilus</taxon>
    </lineage>
</organism>
<sequence>MPSIPATEKSSSSITQGNSILVKDQSTSVYNNGVDNKCPKCNHWIHFSCDKLEKEMIILLEGKPEDSPYTCKLCQQQPATLQSSSNSPQTPGISNRTELCILTDTSDKLKLKAYCSKALVIPTTTERDLAQFKEHSSFKTNRTKQQGNEAKRNPIKEKGRWYQDIKKRAEDCNKDTARLKSYFLKLEAQDKELENSNRILRMKVTGKDLESPDSNVCCQQPLGQQSPQNTVQIHKINSLKDNTRDLEETPQLYKRIQELEINNINHRITALDSSQQNMCYTQQQYRFPQYIHPPVHHHGTITGQPVFTNPMDSSSNYIYAHRHQIPQHGQNNMVNQTAMQNMMLPPVSTKTKQAHHQYQDQYSRKSRNHQIHHQTDGQNVNNERLTHSTTANLTTIFPPNGRRFIELYMRIATRDQVAVTRNPQQNIRLNSPQQCERQAVNNEKVELQRQELILNNT</sequence>
<evidence type="ECO:0008006" key="4">
    <source>
        <dbReference type="Google" id="ProtNLM"/>
    </source>
</evidence>
<evidence type="ECO:0000256" key="1">
    <source>
        <dbReference type="SAM" id="MobiDB-lite"/>
    </source>
</evidence>
<dbReference type="EMBL" id="CACVKT020009997">
    <property type="protein sequence ID" value="CAC5424287.1"/>
    <property type="molecule type" value="Genomic_DNA"/>
</dbReference>
<dbReference type="Gene3D" id="3.30.40.10">
    <property type="entry name" value="Zinc/RING finger domain, C3HC4 (zinc finger)"/>
    <property type="match status" value="1"/>
</dbReference>
<evidence type="ECO:0000313" key="2">
    <source>
        <dbReference type="EMBL" id="CAC5424287.1"/>
    </source>
</evidence>
<keyword evidence="3" id="KW-1185">Reference proteome</keyword>
<dbReference type="InterPro" id="IPR011011">
    <property type="entry name" value="Znf_FYVE_PHD"/>
</dbReference>
<feature type="region of interest" description="Disordered" evidence="1">
    <location>
        <begin position="133"/>
        <end position="153"/>
    </location>
</feature>
<name>A0A6J8EUR4_MYTCO</name>
<gene>
    <name evidence="2" type="ORF">MCOR_56206</name>
</gene>
<proteinExistence type="predicted"/>
<dbReference type="Proteomes" id="UP000507470">
    <property type="component" value="Unassembled WGS sequence"/>
</dbReference>
<feature type="compositionally biased region" description="Polar residues" evidence="1">
    <location>
        <begin position="138"/>
        <end position="148"/>
    </location>
</feature>
<dbReference type="SUPFAM" id="SSF57903">
    <property type="entry name" value="FYVE/PHD zinc finger"/>
    <property type="match status" value="1"/>
</dbReference>
<reference evidence="2 3" key="1">
    <citation type="submission" date="2020-06" db="EMBL/GenBank/DDBJ databases">
        <authorList>
            <person name="Li R."/>
            <person name="Bekaert M."/>
        </authorList>
    </citation>
    <scope>NUCLEOTIDE SEQUENCE [LARGE SCALE GENOMIC DNA]</scope>
    <source>
        <strain evidence="3">wild</strain>
    </source>
</reference>
<accession>A0A6J8EUR4</accession>
<protein>
    <recommendedName>
        <fullName evidence="4">Zinc finger PHD-type domain-containing protein</fullName>
    </recommendedName>
</protein>
<dbReference type="OrthoDB" id="10610592at2759"/>
<dbReference type="InterPro" id="IPR013083">
    <property type="entry name" value="Znf_RING/FYVE/PHD"/>
</dbReference>
<dbReference type="AlphaFoldDB" id="A0A6J8EUR4"/>
<feature type="region of interest" description="Disordered" evidence="1">
    <location>
        <begin position="355"/>
        <end position="384"/>
    </location>
</feature>
<evidence type="ECO:0000313" key="3">
    <source>
        <dbReference type="Proteomes" id="UP000507470"/>
    </source>
</evidence>